<proteinExistence type="predicted"/>
<keyword evidence="2" id="KW-1185">Reference proteome</keyword>
<protein>
    <submittedName>
        <fullName evidence="1">Uncharacterized protein</fullName>
    </submittedName>
</protein>
<dbReference type="Proteomes" id="UP001341840">
    <property type="component" value="Unassembled WGS sequence"/>
</dbReference>
<evidence type="ECO:0000313" key="2">
    <source>
        <dbReference type="Proteomes" id="UP001341840"/>
    </source>
</evidence>
<reference evidence="1 2" key="1">
    <citation type="journal article" date="2023" name="Plants (Basel)">
        <title>Bridging the Gap: Combining Genomics and Transcriptomics Approaches to Understand Stylosanthes scabra, an Orphan Legume from the Brazilian Caatinga.</title>
        <authorList>
            <person name="Ferreira-Neto J.R.C."/>
            <person name="da Silva M.D."/>
            <person name="Binneck E."/>
            <person name="de Melo N.F."/>
            <person name="da Silva R.H."/>
            <person name="de Melo A.L.T.M."/>
            <person name="Pandolfi V."/>
            <person name="Bustamante F.O."/>
            <person name="Brasileiro-Vidal A.C."/>
            <person name="Benko-Iseppon A.M."/>
        </authorList>
    </citation>
    <scope>NUCLEOTIDE SEQUENCE [LARGE SCALE GENOMIC DNA]</scope>
    <source>
        <tissue evidence="1">Leaves</tissue>
    </source>
</reference>
<dbReference type="EMBL" id="JASCZI010030222">
    <property type="protein sequence ID" value="MED6118875.1"/>
    <property type="molecule type" value="Genomic_DNA"/>
</dbReference>
<gene>
    <name evidence="1" type="ORF">PIB30_006664</name>
</gene>
<sequence length="131" mass="15068">MIQDFDFRLLGHPRDDPCPVDEEYNKEVVFVNGSNTLNWIRTTEYGVTQSWTRLALIPRQGVNPLHSHCLRPLYISENDVLLAIAPYHKLVLRDLNNDDGNFVPVIGDGGAGEEEDWRMQFQSTFMFMVKA</sequence>
<evidence type="ECO:0000313" key="1">
    <source>
        <dbReference type="EMBL" id="MED6118875.1"/>
    </source>
</evidence>
<accession>A0ABU6R5L3</accession>
<name>A0ABU6R5L3_9FABA</name>
<comment type="caution">
    <text evidence="1">The sequence shown here is derived from an EMBL/GenBank/DDBJ whole genome shotgun (WGS) entry which is preliminary data.</text>
</comment>
<organism evidence="1 2">
    <name type="scientific">Stylosanthes scabra</name>
    <dbReference type="NCBI Taxonomy" id="79078"/>
    <lineage>
        <taxon>Eukaryota</taxon>
        <taxon>Viridiplantae</taxon>
        <taxon>Streptophyta</taxon>
        <taxon>Embryophyta</taxon>
        <taxon>Tracheophyta</taxon>
        <taxon>Spermatophyta</taxon>
        <taxon>Magnoliopsida</taxon>
        <taxon>eudicotyledons</taxon>
        <taxon>Gunneridae</taxon>
        <taxon>Pentapetalae</taxon>
        <taxon>rosids</taxon>
        <taxon>fabids</taxon>
        <taxon>Fabales</taxon>
        <taxon>Fabaceae</taxon>
        <taxon>Papilionoideae</taxon>
        <taxon>50 kb inversion clade</taxon>
        <taxon>dalbergioids sensu lato</taxon>
        <taxon>Dalbergieae</taxon>
        <taxon>Pterocarpus clade</taxon>
        <taxon>Stylosanthes</taxon>
    </lineage>
</organism>